<dbReference type="AlphaFoldDB" id="A0A1H4Y1I6"/>
<evidence type="ECO:0008006" key="5">
    <source>
        <dbReference type="Google" id="ProtNLM"/>
    </source>
</evidence>
<sequence length="88" mass="8239">MKMAKIALATAFIVGSIATASAQGGGGGGGGGGGDSPAATSGQGASSSPSAANPGATQNDPKEREGTTGKSSGTMSKDGAISKEHMKK</sequence>
<feature type="chain" id="PRO_5011627968" description="Pentapeptide MXKDX repeat protein" evidence="2">
    <location>
        <begin position="23"/>
        <end position="88"/>
    </location>
</feature>
<feature type="signal peptide" evidence="2">
    <location>
        <begin position="1"/>
        <end position="22"/>
    </location>
</feature>
<evidence type="ECO:0000256" key="1">
    <source>
        <dbReference type="SAM" id="MobiDB-lite"/>
    </source>
</evidence>
<evidence type="ECO:0000313" key="3">
    <source>
        <dbReference type="EMBL" id="SED10948.1"/>
    </source>
</evidence>
<organism evidence="3 4">
    <name type="scientific">Bradyrhizobium erythrophlei</name>
    <dbReference type="NCBI Taxonomy" id="1437360"/>
    <lineage>
        <taxon>Bacteria</taxon>
        <taxon>Pseudomonadati</taxon>
        <taxon>Pseudomonadota</taxon>
        <taxon>Alphaproteobacteria</taxon>
        <taxon>Hyphomicrobiales</taxon>
        <taxon>Nitrobacteraceae</taxon>
        <taxon>Bradyrhizobium</taxon>
    </lineage>
</organism>
<dbReference type="EMBL" id="FNTH01000001">
    <property type="protein sequence ID" value="SED10948.1"/>
    <property type="molecule type" value="Genomic_DNA"/>
</dbReference>
<keyword evidence="2" id="KW-0732">Signal</keyword>
<proteinExistence type="predicted"/>
<gene>
    <name evidence="3" type="ORF">SAMN05444164_3720</name>
</gene>
<name>A0A1H4Y1I6_9BRAD</name>
<dbReference type="Proteomes" id="UP000198992">
    <property type="component" value="Unassembled WGS sequence"/>
</dbReference>
<evidence type="ECO:0000256" key="2">
    <source>
        <dbReference type="SAM" id="SignalP"/>
    </source>
</evidence>
<evidence type="ECO:0000313" key="4">
    <source>
        <dbReference type="Proteomes" id="UP000198992"/>
    </source>
</evidence>
<feature type="compositionally biased region" description="Gly residues" evidence="1">
    <location>
        <begin position="23"/>
        <end position="35"/>
    </location>
</feature>
<protein>
    <recommendedName>
        <fullName evidence="5">Pentapeptide MXKDX repeat protein</fullName>
    </recommendedName>
</protein>
<feature type="compositionally biased region" description="Low complexity" evidence="1">
    <location>
        <begin position="36"/>
        <end position="56"/>
    </location>
</feature>
<feature type="region of interest" description="Disordered" evidence="1">
    <location>
        <begin position="20"/>
        <end position="88"/>
    </location>
</feature>
<accession>A0A1H4Y1I6</accession>
<reference evidence="3 4" key="1">
    <citation type="submission" date="2016-10" db="EMBL/GenBank/DDBJ databases">
        <authorList>
            <person name="de Groot N.N."/>
        </authorList>
    </citation>
    <scope>NUCLEOTIDE SEQUENCE [LARGE SCALE GENOMIC DNA]</scope>
    <source>
        <strain evidence="3 4">MT12</strain>
    </source>
</reference>